<sequence>MWSASLAALAVYYGAVGVLGGWDWLRVGVIFLPIGVVLSRYGFLLVLGVWEALRGLGGGLVKAEYSHTTRLHAGHRQRYDQPWQQHYVYVDAEGRRLEGRHGVPYETSKARPERRFWLAKGSAPGLLPFRSSLFAPVQMLMVAPIGLCGVVLVLGAVPGVLIAVLLGVPFD</sequence>
<keyword evidence="1" id="KW-0472">Membrane</keyword>
<keyword evidence="1" id="KW-0812">Transmembrane</keyword>
<dbReference type="RefSeq" id="WP_216857934.1">
    <property type="nucleotide sequence ID" value="NZ_CP053892.1"/>
</dbReference>
<evidence type="ECO:0000256" key="1">
    <source>
        <dbReference type="SAM" id="Phobius"/>
    </source>
</evidence>
<dbReference type="AlphaFoldDB" id="A0A7D3VXI8"/>
<keyword evidence="1" id="KW-1133">Transmembrane helix</keyword>
<evidence type="ECO:0000313" key="2">
    <source>
        <dbReference type="EMBL" id="QKG23334.1"/>
    </source>
</evidence>
<keyword evidence="3" id="KW-1185">Reference proteome</keyword>
<feature type="transmembrane region" description="Helical" evidence="1">
    <location>
        <begin position="140"/>
        <end position="168"/>
    </location>
</feature>
<name>A0A7D3VXI8_ACTVE</name>
<accession>A0A7D3VXI8</accession>
<proteinExistence type="predicted"/>
<organism evidence="2 3">
    <name type="scientific">Actinomadura verrucosospora</name>
    <dbReference type="NCBI Taxonomy" id="46165"/>
    <lineage>
        <taxon>Bacteria</taxon>
        <taxon>Bacillati</taxon>
        <taxon>Actinomycetota</taxon>
        <taxon>Actinomycetes</taxon>
        <taxon>Streptosporangiales</taxon>
        <taxon>Thermomonosporaceae</taxon>
        <taxon>Actinomadura</taxon>
    </lineage>
</organism>
<dbReference type="EMBL" id="CP053892">
    <property type="protein sequence ID" value="QKG23334.1"/>
    <property type="molecule type" value="Genomic_DNA"/>
</dbReference>
<gene>
    <name evidence="2" type="ORF">ACTIVE_4977</name>
</gene>
<feature type="transmembrane region" description="Helical" evidence="1">
    <location>
        <begin position="30"/>
        <end position="50"/>
    </location>
</feature>
<reference evidence="2 3" key="1">
    <citation type="submission" date="2020-05" db="EMBL/GenBank/DDBJ databases">
        <title>Actinomadura verrucosospora NRRL-B18236 (PFL_A860) Genome sequencing and assembly.</title>
        <authorList>
            <person name="Samborskyy M."/>
        </authorList>
    </citation>
    <scope>NUCLEOTIDE SEQUENCE [LARGE SCALE GENOMIC DNA]</scope>
    <source>
        <strain evidence="2 3">NRRL:B18236</strain>
    </source>
</reference>
<evidence type="ECO:0000313" key="3">
    <source>
        <dbReference type="Proteomes" id="UP000501240"/>
    </source>
</evidence>
<protein>
    <submittedName>
        <fullName evidence="2">Uncharacterized protein</fullName>
    </submittedName>
</protein>
<dbReference type="Proteomes" id="UP000501240">
    <property type="component" value="Chromosome"/>
</dbReference>